<protein>
    <submittedName>
        <fullName evidence="2">Esterase</fullName>
    </submittedName>
</protein>
<keyword evidence="3" id="KW-1185">Reference proteome</keyword>
<evidence type="ECO:0000313" key="3">
    <source>
        <dbReference type="Proteomes" id="UP000625780"/>
    </source>
</evidence>
<dbReference type="SUPFAM" id="SSF53474">
    <property type="entry name" value="alpha/beta-Hydrolases"/>
    <property type="match status" value="1"/>
</dbReference>
<dbReference type="Pfam" id="PF02230">
    <property type="entry name" value="Abhydrolase_2"/>
    <property type="match status" value="1"/>
</dbReference>
<organism evidence="2 3">
    <name type="scientific">Muriicola marianensis</name>
    <dbReference type="NCBI Taxonomy" id="1324801"/>
    <lineage>
        <taxon>Bacteria</taxon>
        <taxon>Pseudomonadati</taxon>
        <taxon>Bacteroidota</taxon>
        <taxon>Flavobacteriia</taxon>
        <taxon>Flavobacteriales</taxon>
        <taxon>Flavobacteriaceae</taxon>
        <taxon>Muriicola</taxon>
    </lineage>
</organism>
<accession>A0ABQ1QQJ2</accession>
<dbReference type="EMBL" id="BMFH01000001">
    <property type="protein sequence ID" value="GGD37699.1"/>
    <property type="molecule type" value="Genomic_DNA"/>
</dbReference>
<dbReference type="InterPro" id="IPR029058">
    <property type="entry name" value="AB_hydrolase_fold"/>
</dbReference>
<dbReference type="RefSeq" id="WP_188368744.1">
    <property type="nucleotide sequence ID" value="NZ_BMFH01000001.1"/>
</dbReference>
<dbReference type="Gene3D" id="3.40.50.1820">
    <property type="entry name" value="alpha/beta hydrolase"/>
    <property type="match status" value="1"/>
</dbReference>
<comment type="caution">
    <text evidence="2">The sequence shown here is derived from an EMBL/GenBank/DDBJ whole genome shotgun (WGS) entry which is preliminary data.</text>
</comment>
<feature type="domain" description="Phospholipase/carboxylesterase/thioesterase" evidence="1">
    <location>
        <begin position="24"/>
        <end position="208"/>
    </location>
</feature>
<reference evidence="3" key="1">
    <citation type="journal article" date="2019" name="Int. J. Syst. Evol. Microbiol.">
        <title>The Global Catalogue of Microorganisms (GCM) 10K type strain sequencing project: providing services to taxonomists for standard genome sequencing and annotation.</title>
        <authorList>
            <consortium name="The Broad Institute Genomics Platform"/>
            <consortium name="The Broad Institute Genome Sequencing Center for Infectious Disease"/>
            <person name="Wu L."/>
            <person name="Ma J."/>
        </authorList>
    </citation>
    <scope>NUCLEOTIDE SEQUENCE [LARGE SCALE GENOMIC DNA]</scope>
    <source>
        <strain evidence="3">CGMCC 1.12606</strain>
    </source>
</reference>
<sequence>MEAEKHTVSYTSVNSFESLNRLNPETKYIWFAFHGMGHLSKYFLKYFEGLDPKLHYLITPQAPSKYYLNGQFKHVGASWLTKEDTAREMENILSYLDAIMDNISLPVNAERIVFGYSQGVSIALRWVVKRKVRCDHLILYAGGIPEEILPSEVTHLREKTRIKIIVGDNDEYITPERWEKEKEKIEALFQGKAEIEVFDGKHEIKKEIINTLP</sequence>
<dbReference type="Proteomes" id="UP000625780">
    <property type="component" value="Unassembled WGS sequence"/>
</dbReference>
<name>A0ABQ1QQJ2_9FLAO</name>
<evidence type="ECO:0000259" key="1">
    <source>
        <dbReference type="Pfam" id="PF02230"/>
    </source>
</evidence>
<proteinExistence type="predicted"/>
<gene>
    <name evidence="2" type="ORF">GCM10011361_00950</name>
</gene>
<dbReference type="InterPro" id="IPR003140">
    <property type="entry name" value="PLipase/COase/thioEstase"/>
</dbReference>
<evidence type="ECO:0000313" key="2">
    <source>
        <dbReference type="EMBL" id="GGD37699.1"/>
    </source>
</evidence>